<dbReference type="PANTHER" id="PTHR43128">
    <property type="entry name" value="L-2-HYDROXYCARBOXYLATE DEHYDROGENASE (NAD(P)(+))"/>
    <property type="match status" value="1"/>
</dbReference>
<evidence type="ECO:0000256" key="8">
    <source>
        <dbReference type="PIRSR" id="PIRSR000102-1"/>
    </source>
</evidence>
<comment type="function">
    <text evidence="7">Catalyzes the conversion of lactate to pyruvate.</text>
</comment>
<evidence type="ECO:0000256" key="2">
    <source>
        <dbReference type="ARBA" id="ARBA00006054"/>
    </source>
</evidence>
<evidence type="ECO:0000256" key="9">
    <source>
        <dbReference type="PIRSR" id="PIRSR000102-3"/>
    </source>
</evidence>
<dbReference type="SUPFAM" id="SSF51735">
    <property type="entry name" value="NAD(P)-binding Rossmann-fold domains"/>
    <property type="match status" value="1"/>
</dbReference>
<feature type="binding site" evidence="7">
    <location>
        <position position="177"/>
    </location>
    <ligand>
        <name>beta-D-fructose 1,6-bisphosphate</name>
        <dbReference type="ChEBI" id="CHEBI:32966"/>
        <note>allosteric activator</note>
    </ligand>
</feature>
<feature type="binding site" evidence="7">
    <location>
        <position position="48"/>
    </location>
    <ligand>
        <name>NAD(+)</name>
        <dbReference type="ChEBI" id="CHEBI:57540"/>
    </ligand>
</feature>
<evidence type="ECO:0000313" key="12">
    <source>
        <dbReference type="EMBL" id="GGG55142.1"/>
    </source>
</evidence>
<dbReference type="GO" id="GO:0006089">
    <property type="term" value="P:lactate metabolic process"/>
    <property type="evidence" value="ECO:0007669"/>
    <property type="project" value="TreeGrafter"/>
</dbReference>
<feature type="binding site" evidence="9">
    <location>
        <position position="104"/>
    </location>
    <ligand>
        <name>NAD(+)</name>
        <dbReference type="ChEBI" id="CHEBI:57540"/>
    </ligand>
</feature>
<keyword evidence="7" id="KW-0597">Phosphoprotein</keyword>
<feature type="binding site" evidence="7">
    <location>
        <position position="162"/>
    </location>
    <ligand>
        <name>beta-D-fructose 1,6-bisphosphate</name>
        <dbReference type="ChEBI" id="CHEBI:32966"/>
        <note>allosteric activator</note>
    </ligand>
</feature>
<evidence type="ECO:0000259" key="10">
    <source>
        <dbReference type="Pfam" id="PF00056"/>
    </source>
</evidence>
<keyword evidence="13" id="KW-1185">Reference proteome</keyword>
<reference evidence="12" key="2">
    <citation type="submission" date="2020-09" db="EMBL/GenBank/DDBJ databases">
        <authorList>
            <person name="Sun Q."/>
            <person name="Zhou Y."/>
        </authorList>
    </citation>
    <scope>NUCLEOTIDE SEQUENCE</scope>
    <source>
        <strain evidence="12">CGMCC 1.12187</strain>
    </source>
</reference>
<accession>A0A917LSH9</accession>
<feature type="binding site" evidence="9">
    <location>
        <begin position="18"/>
        <end position="23"/>
    </location>
    <ligand>
        <name>NAD(+)</name>
        <dbReference type="ChEBI" id="CHEBI:57540"/>
    </ligand>
</feature>
<dbReference type="PRINTS" id="PR00086">
    <property type="entry name" value="LLDHDRGNASE"/>
</dbReference>
<feature type="active site" description="Proton acceptor" evidence="7 8">
    <location>
        <position position="184"/>
    </location>
</feature>
<keyword evidence="7" id="KW-0021">Allosteric enzyme</keyword>
<comment type="catalytic activity">
    <reaction evidence="6 7">
        <text>(S)-lactate + NAD(+) = pyruvate + NADH + H(+)</text>
        <dbReference type="Rhea" id="RHEA:23444"/>
        <dbReference type="ChEBI" id="CHEBI:15361"/>
        <dbReference type="ChEBI" id="CHEBI:15378"/>
        <dbReference type="ChEBI" id="CHEBI:16651"/>
        <dbReference type="ChEBI" id="CHEBI:57540"/>
        <dbReference type="ChEBI" id="CHEBI:57945"/>
        <dbReference type="EC" id="1.1.1.27"/>
    </reaction>
</comment>
<evidence type="ECO:0000256" key="3">
    <source>
        <dbReference type="ARBA" id="ARBA00012967"/>
    </source>
</evidence>
<organism evidence="12 13">
    <name type="scientific">Kocuria dechangensis</name>
    <dbReference type="NCBI Taxonomy" id="1176249"/>
    <lineage>
        <taxon>Bacteria</taxon>
        <taxon>Bacillati</taxon>
        <taxon>Actinomycetota</taxon>
        <taxon>Actinomycetes</taxon>
        <taxon>Micrococcales</taxon>
        <taxon>Micrococcaceae</taxon>
        <taxon>Kocuria</taxon>
    </lineage>
</organism>
<dbReference type="Pfam" id="PF02866">
    <property type="entry name" value="Ldh_1_C"/>
    <property type="match status" value="1"/>
</dbReference>
<feature type="binding site" evidence="7">
    <location>
        <position position="91"/>
    </location>
    <ligand>
        <name>substrate</name>
    </ligand>
</feature>
<evidence type="ECO:0000256" key="6">
    <source>
        <dbReference type="ARBA" id="ARBA00049258"/>
    </source>
</evidence>
<dbReference type="EMBL" id="BMEQ01000007">
    <property type="protein sequence ID" value="GGG55142.1"/>
    <property type="molecule type" value="Genomic_DNA"/>
</dbReference>
<dbReference type="GO" id="GO:0006096">
    <property type="term" value="P:glycolytic process"/>
    <property type="evidence" value="ECO:0007669"/>
    <property type="project" value="UniProtKB-UniRule"/>
</dbReference>
<feature type="binding site" evidence="7">
    <location>
        <begin position="157"/>
        <end position="160"/>
    </location>
    <ligand>
        <name>substrate</name>
    </ligand>
</feature>
<feature type="binding site" evidence="7">
    <location>
        <position position="97"/>
    </location>
    <ligand>
        <name>substrate</name>
    </ligand>
</feature>
<proteinExistence type="inferred from homology"/>
<feature type="binding site" evidence="7">
    <location>
        <begin position="129"/>
        <end position="132"/>
    </location>
    <ligand>
        <name>substrate</name>
    </ligand>
</feature>
<name>A0A917LSH9_9MICC</name>
<comment type="caution">
    <text evidence="12">The sequence shown here is derived from an EMBL/GenBank/DDBJ whole genome shotgun (WGS) entry which is preliminary data.</text>
</comment>
<dbReference type="InterPro" id="IPR036291">
    <property type="entry name" value="NAD(P)-bd_dom_sf"/>
</dbReference>
<dbReference type="InterPro" id="IPR018177">
    <property type="entry name" value="L-lactate_DH_AS"/>
</dbReference>
<protein>
    <recommendedName>
        <fullName evidence="3 7">L-lactate dehydrogenase</fullName>
        <shortName evidence="7">L-LDH</shortName>
        <ecNumber evidence="3 7">1.1.1.27</ecNumber>
    </recommendedName>
</protein>
<keyword evidence="4 7" id="KW-0560">Oxidoreductase</keyword>
<feature type="binding site" evidence="7">
    <location>
        <position position="152"/>
    </location>
    <ligand>
        <name>NAD(+)</name>
        <dbReference type="ChEBI" id="CHEBI:57540"/>
    </ligand>
</feature>
<feature type="binding site" evidence="7 9">
    <location>
        <position position="43"/>
    </location>
    <ligand>
        <name>NAD(+)</name>
        <dbReference type="ChEBI" id="CHEBI:57540"/>
    </ligand>
</feature>
<feature type="domain" description="Lactate/malate dehydrogenase C-terminal" evidence="11">
    <location>
        <begin position="154"/>
        <end position="319"/>
    </location>
</feature>
<evidence type="ECO:0000256" key="5">
    <source>
        <dbReference type="ARBA" id="ARBA00023027"/>
    </source>
</evidence>
<feature type="binding site" evidence="7">
    <location>
        <position position="22"/>
    </location>
    <ligand>
        <name>NAD(+)</name>
        <dbReference type="ChEBI" id="CHEBI:57540"/>
    </ligand>
</feature>
<gene>
    <name evidence="7 12" type="primary">ldh</name>
    <name evidence="12" type="ORF">GCM10011374_17620</name>
</gene>
<reference evidence="12" key="1">
    <citation type="journal article" date="2014" name="Int. J. Syst. Evol. Microbiol.">
        <title>Complete genome sequence of Corynebacterium casei LMG S-19264T (=DSM 44701T), isolated from a smear-ripened cheese.</title>
        <authorList>
            <consortium name="US DOE Joint Genome Institute (JGI-PGF)"/>
            <person name="Walter F."/>
            <person name="Albersmeier A."/>
            <person name="Kalinowski J."/>
            <person name="Ruckert C."/>
        </authorList>
    </citation>
    <scope>NUCLEOTIDE SEQUENCE</scope>
    <source>
        <strain evidence="12">CGMCC 1.12187</strain>
    </source>
</reference>
<dbReference type="InterPro" id="IPR011304">
    <property type="entry name" value="L-lactate_DH"/>
</dbReference>
<dbReference type="InterPro" id="IPR015955">
    <property type="entry name" value="Lactate_DH/Glyco_Ohase_4_C"/>
</dbReference>
<dbReference type="GO" id="GO:0005737">
    <property type="term" value="C:cytoplasm"/>
    <property type="evidence" value="ECO:0007669"/>
    <property type="project" value="UniProtKB-SubCell"/>
</dbReference>
<dbReference type="PIRSF" id="PIRSF000102">
    <property type="entry name" value="Lac_mal_DH"/>
    <property type="match status" value="1"/>
</dbReference>
<dbReference type="Gene3D" id="3.90.110.10">
    <property type="entry name" value="Lactate dehydrogenase/glycoside hydrolase, family 4, C-terminal"/>
    <property type="match status" value="1"/>
</dbReference>
<comment type="activity regulation">
    <text evidence="7">Allosterically activated by fructose 1,6-bisphosphate (FBP).</text>
</comment>
<dbReference type="CDD" id="cd05292">
    <property type="entry name" value="LDH_2"/>
    <property type="match status" value="1"/>
</dbReference>
<dbReference type="NCBIfam" id="TIGR01771">
    <property type="entry name" value="L-LDH-NAD"/>
    <property type="match status" value="1"/>
</dbReference>
<comment type="similarity">
    <text evidence="2 7">Belongs to the LDH/MDH superfamily. LDH family.</text>
</comment>
<dbReference type="RefSeq" id="WP_188536315.1">
    <property type="nucleotide sequence ID" value="NZ_BMEQ01000007.1"/>
</dbReference>
<evidence type="ECO:0000256" key="1">
    <source>
        <dbReference type="ARBA" id="ARBA00004843"/>
    </source>
</evidence>
<comment type="caution">
    <text evidence="7">Lacks conserved residue(s) required for the propagation of feature annotation.</text>
</comment>
<dbReference type="Proteomes" id="UP000638848">
    <property type="component" value="Unassembled WGS sequence"/>
</dbReference>
<comment type="subcellular location">
    <subcellularLocation>
        <location evidence="7">Cytoplasm</location>
    </subcellularLocation>
</comment>
<dbReference type="Pfam" id="PF00056">
    <property type="entry name" value="Ldh_1_N"/>
    <property type="match status" value="1"/>
</dbReference>
<feature type="binding site" evidence="7 9">
    <location>
        <begin position="127"/>
        <end position="129"/>
    </location>
    <ligand>
        <name>NAD(+)</name>
        <dbReference type="ChEBI" id="CHEBI:57540"/>
    </ligand>
</feature>
<sequence length="322" mass="33623">MSESTPAVAARSKIGVVGAGSVGTSLAYAALIRGAARDVALYDLNPDKVRAEALDLAHGTMFTPGSRVTGSDDVAVLAGSDVVLITAGAKQRPGQTRMDLAGANAAILEGLLPRLLEQAPDAVYVLVTNPCDVLTVVAQRISGLPSSRVLASGTVLDTSRLRWLLAEEGGVSTTSVHATIVGEHGDSEFPLWSSANIGQVPLREWSVDGRRPFTEERLAQLTDQVVNAAYTVIAGKGATNYAIGLAGVRVAEAVIGDEHAVLPVSTVLEDYRGISGVALSVPSVVARQGVVELLRVPMDAQELTLLHRSAEAIRRTLETIGH</sequence>
<feature type="binding site" evidence="7">
    <location>
        <position position="239"/>
    </location>
    <ligand>
        <name>substrate</name>
    </ligand>
</feature>
<dbReference type="EC" id="1.1.1.27" evidence="3 7"/>
<dbReference type="PANTHER" id="PTHR43128:SF16">
    <property type="entry name" value="L-LACTATE DEHYDROGENASE"/>
    <property type="match status" value="1"/>
</dbReference>
<feature type="modified residue" description="Phosphotyrosine" evidence="7">
    <location>
        <position position="230"/>
    </location>
</feature>
<dbReference type="Gene3D" id="3.40.50.720">
    <property type="entry name" value="NAD(P)-binding Rossmann-like Domain"/>
    <property type="match status" value="1"/>
</dbReference>
<keyword evidence="7" id="KW-0963">Cytoplasm</keyword>
<comment type="pathway">
    <text evidence="1 7">Fermentation; pyruvate fermentation to lactate; (S)-lactate from pyruvate: step 1/1.</text>
</comment>
<evidence type="ECO:0000313" key="13">
    <source>
        <dbReference type="Proteomes" id="UP000638848"/>
    </source>
</evidence>
<dbReference type="SUPFAM" id="SSF56327">
    <property type="entry name" value="LDH C-terminal domain-like"/>
    <property type="match status" value="1"/>
</dbReference>
<dbReference type="InterPro" id="IPR001236">
    <property type="entry name" value="Lactate/malate_DH_N"/>
</dbReference>
<dbReference type="InterPro" id="IPR022383">
    <property type="entry name" value="Lactate/malate_DH_C"/>
</dbReference>
<dbReference type="HAMAP" id="MF_00488">
    <property type="entry name" value="Lactate_dehydrog"/>
    <property type="match status" value="1"/>
</dbReference>
<keyword evidence="5 7" id="KW-0520">NAD</keyword>
<evidence type="ECO:0000256" key="7">
    <source>
        <dbReference type="HAMAP-Rule" id="MF_00488"/>
    </source>
</evidence>
<dbReference type="AlphaFoldDB" id="A0A917LSH9"/>
<dbReference type="PROSITE" id="PS00064">
    <property type="entry name" value="L_LDH"/>
    <property type="match status" value="1"/>
</dbReference>
<evidence type="ECO:0000259" key="11">
    <source>
        <dbReference type="Pfam" id="PF02866"/>
    </source>
</evidence>
<comment type="subunit">
    <text evidence="7">Homotetramer.</text>
</comment>
<dbReference type="GO" id="GO:0004459">
    <property type="term" value="F:L-lactate dehydrogenase (NAD+) activity"/>
    <property type="evidence" value="ECO:0007669"/>
    <property type="project" value="UniProtKB-UniRule"/>
</dbReference>
<feature type="binding site" evidence="7">
    <location>
        <begin position="88"/>
        <end position="89"/>
    </location>
    <ligand>
        <name>NAD(+)</name>
        <dbReference type="ChEBI" id="CHEBI:57540"/>
    </ligand>
</feature>
<feature type="domain" description="Lactate/malate dehydrogenase N-terminal" evidence="10">
    <location>
        <begin position="13"/>
        <end position="150"/>
    </location>
</feature>
<evidence type="ECO:0000256" key="4">
    <source>
        <dbReference type="ARBA" id="ARBA00023002"/>
    </source>
</evidence>
<dbReference type="InterPro" id="IPR001557">
    <property type="entry name" value="L-lactate/malate_DH"/>
</dbReference>